<keyword evidence="3" id="KW-1185">Reference proteome</keyword>
<dbReference type="EMBL" id="CP002666">
    <property type="protein sequence ID" value="AEE45603.1"/>
    <property type="molecule type" value="Genomic_DNA"/>
</dbReference>
<sequence length="93" mass="9479">MVALAVGGAVSVWVAASYVPHGGVCAAVLPVPRACDTASRQLWAGCWIAALAVVGALGAVRVRRLVALDRRLVPLVLVGQCVVTALALLAVRP</sequence>
<keyword evidence="1" id="KW-0812">Transmembrane</keyword>
<gene>
    <name evidence="2" type="ordered locus">Celf_1468</name>
</gene>
<keyword evidence="1" id="KW-0472">Membrane</keyword>
<dbReference type="AlphaFoldDB" id="F4H6H0"/>
<dbReference type="STRING" id="590998.Celf_1468"/>
<evidence type="ECO:0000313" key="2">
    <source>
        <dbReference type="EMBL" id="AEE45603.1"/>
    </source>
</evidence>
<dbReference type="KEGG" id="cfi:Celf_1468"/>
<reference evidence="2 3" key="1">
    <citation type="submission" date="2011-04" db="EMBL/GenBank/DDBJ databases">
        <title>Complete sequence of Cellulomonas fimi ATCC 484.</title>
        <authorList>
            <consortium name="US DOE Joint Genome Institute"/>
            <person name="Lucas S."/>
            <person name="Han J."/>
            <person name="Lapidus A."/>
            <person name="Cheng J.-F."/>
            <person name="Goodwin L."/>
            <person name="Pitluck S."/>
            <person name="Peters L."/>
            <person name="Chertkov O."/>
            <person name="Detter J.C."/>
            <person name="Han C."/>
            <person name="Tapia R."/>
            <person name="Land M."/>
            <person name="Hauser L."/>
            <person name="Kyrpides N."/>
            <person name="Ivanova N."/>
            <person name="Ovchinnikova G."/>
            <person name="Pagani I."/>
            <person name="Mead D."/>
            <person name="Brumm P."/>
            <person name="Woyke T."/>
        </authorList>
    </citation>
    <scope>NUCLEOTIDE SEQUENCE [LARGE SCALE GENOMIC DNA]</scope>
    <source>
        <strain evidence="3">ATCC 484 / DSM 20113 / JCM 1341 / NBRC 15513 / NCIMB 8980 / NCTC 7547</strain>
    </source>
</reference>
<accession>F4H6H0</accession>
<name>F4H6H0_CELFA</name>
<feature type="transmembrane region" description="Helical" evidence="1">
    <location>
        <begin position="42"/>
        <end position="60"/>
    </location>
</feature>
<protein>
    <submittedName>
        <fullName evidence="2">Uncharacterized protein</fullName>
    </submittedName>
</protein>
<dbReference type="Proteomes" id="UP000008460">
    <property type="component" value="Chromosome"/>
</dbReference>
<evidence type="ECO:0000256" key="1">
    <source>
        <dbReference type="SAM" id="Phobius"/>
    </source>
</evidence>
<keyword evidence="1" id="KW-1133">Transmembrane helix</keyword>
<proteinExistence type="predicted"/>
<dbReference type="HOGENOM" id="CLU_2394407_0_0_11"/>
<feature type="transmembrane region" description="Helical" evidence="1">
    <location>
        <begin position="72"/>
        <end position="91"/>
    </location>
</feature>
<evidence type="ECO:0000313" key="3">
    <source>
        <dbReference type="Proteomes" id="UP000008460"/>
    </source>
</evidence>
<organism evidence="2 3">
    <name type="scientific">Cellulomonas fimi (strain ATCC 484 / DSM 20113 / JCM 1341 / CCUG 24087 / LMG 16345 / NBRC 15513 / NCIMB 8980 / NCTC 7547 / NRS-133)</name>
    <dbReference type="NCBI Taxonomy" id="590998"/>
    <lineage>
        <taxon>Bacteria</taxon>
        <taxon>Bacillati</taxon>
        <taxon>Actinomycetota</taxon>
        <taxon>Actinomycetes</taxon>
        <taxon>Micrococcales</taxon>
        <taxon>Cellulomonadaceae</taxon>
        <taxon>Cellulomonas</taxon>
    </lineage>
</organism>